<dbReference type="InParanoid" id="A0A146GG58"/>
<feature type="compositionally biased region" description="Basic and acidic residues" evidence="1">
    <location>
        <begin position="261"/>
        <end position="270"/>
    </location>
</feature>
<dbReference type="STRING" id="690879.TSACC_3685"/>
<organism evidence="2 3">
    <name type="scientific">Terrimicrobium sacchariphilum</name>
    <dbReference type="NCBI Taxonomy" id="690879"/>
    <lineage>
        <taxon>Bacteria</taxon>
        <taxon>Pseudomonadati</taxon>
        <taxon>Verrucomicrobiota</taxon>
        <taxon>Terrimicrobiia</taxon>
        <taxon>Terrimicrobiales</taxon>
        <taxon>Terrimicrobiaceae</taxon>
        <taxon>Terrimicrobium</taxon>
    </lineage>
</organism>
<dbReference type="Proteomes" id="UP000076023">
    <property type="component" value="Unassembled WGS sequence"/>
</dbReference>
<proteinExistence type="predicted"/>
<evidence type="ECO:0000256" key="1">
    <source>
        <dbReference type="SAM" id="MobiDB-lite"/>
    </source>
</evidence>
<feature type="region of interest" description="Disordered" evidence="1">
    <location>
        <begin position="237"/>
        <end position="270"/>
    </location>
</feature>
<keyword evidence="3" id="KW-1185">Reference proteome</keyword>
<evidence type="ECO:0000313" key="2">
    <source>
        <dbReference type="EMBL" id="GAT35614.1"/>
    </source>
</evidence>
<feature type="compositionally biased region" description="Gly residues" evidence="1">
    <location>
        <begin position="239"/>
        <end position="249"/>
    </location>
</feature>
<feature type="region of interest" description="Disordered" evidence="1">
    <location>
        <begin position="1"/>
        <end position="31"/>
    </location>
</feature>
<comment type="caution">
    <text evidence="2">The sequence shown here is derived from an EMBL/GenBank/DDBJ whole genome shotgun (WGS) entry which is preliminary data.</text>
</comment>
<dbReference type="EMBL" id="BDCO01000003">
    <property type="protein sequence ID" value="GAT35614.1"/>
    <property type="molecule type" value="Genomic_DNA"/>
</dbReference>
<name>A0A146GG58_TERSA</name>
<accession>A0A146GG58</accession>
<gene>
    <name evidence="2" type="ORF">TSACC_3685</name>
</gene>
<evidence type="ECO:0000313" key="3">
    <source>
        <dbReference type="Proteomes" id="UP000076023"/>
    </source>
</evidence>
<dbReference type="AlphaFoldDB" id="A0A146GG58"/>
<reference evidence="3" key="1">
    <citation type="journal article" date="2017" name="Genome Announc.">
        <title>Draft Genome Sequence of Terrimicrobium sacchariphilum NM-5T, a Facultative Anaerobic Soil Bacterium of the Class Spartobacteria.</title>
        <authorList>
            <person name="Qiu Y.L."/>
            <person name="Tourlousse D.M."/>
            <person name="Matsuura N."/>
            <person name="Ohashi A."/>
            <person name="Sekiguchi Y."/>
        </authorList>
    </citation>
    <scope>NUCLEOTIDE SEQUENCE [LARGE SCALE GENOMIC DNA]</scope>
    <source>
        <strain evidence="3">NM-5</strain>
    </source>
</reference>
<sequence>MMFFEGDGAPGGGSSAPAATLLSGGEGQQQQAEATPWVGADGAFADGWTSRLPEEFGDARDGLGKFKTVPDLAKGYRELEKTLGAKGVFVPGKDAKPEEVAAYRKAAGIPEAPDKYNVKPEQLPEGFTWPADEALKPVLEAAHRHNVSEAALRDIIGANMSLQQTATEAVAKAQLEEGTKYLREQWGGEYDANIKLALSAAKVAGVDAKTLPGFTDPQTVMAFVNLAKKISDDQFVNPGGSGAGGGKGGAAEAREIQTNPEHPKYKAYHDGDKDTHALVLSLYKQG</sequence>
<protein>
    <submittedName>
        <fullName evidence="2">Uncharacterized protein</fullName>
    </submittedName>
</protein>
<feature type="compositionally biased region" description="Low complexity" evidence="1">
    <location>
        <begin position="15"/>
        <end position="31"/>
    </location>
</feature>